<feature type="transmembrane region" description="Helical" evidence="7">
    <location>
        <begin position="450"/>
        <end position="470"/>
    </location>
</feature>
<feature type="transmembrane region" description="Helical" evidence="7">
    <location>
        <begin position="317"/>
        <end position="337"/>
    </location>
</feature>
<keyword evidence="3 7" id="KW-0812">Transmembrane</keyword>
<comment type="similarity">
    <text evidence="6">Belongs to the ABC-4 integral membrane protein family.</text>
</comment>
<feature type="domain" description="MacB-like periplasmic core" evidence="9">
    <location>
        <begin position="20"/>
        <end position="194"/>
    </location>
</feature>
<dbReference type="InterPro" id="IPR003838">
    <property type="entry name" value="ABC3_permease_C"/>
</dbReference>
<proteinExistence type="inferred from homology"/>
<name>A0ABQ5SRS3_9ACTN</name>
<keyword evidence="11" id="KW-1185">Reference proteome</keyword>
<evidence type="ECO:0000256" key="6">
    <source>
        <dbReference type="ARBA" id="ARBA00038076"/>
    </source>
</evidence>
<keyword evidence="2" id="KW-1003">Cell membrane</keyword>
<reference evidence="10" key="1">
    <citation type="journal article" date="2014" name="Int. J. Syst. Evol. Microbiol.">
        <title>Complete genome of a new Firmicutes species belonging to the dominant human colonic microbiota ('Ruminococcus bicirculans') reveals two chromosomes and a selective capacity to utilize plant glucans.</title>
        <authorList>
            <consortium name="NISC Comparative Sequencing Program"/>
            <person name="Wegmann U."/>
            <person name="Louis P."/>
            <person name="Goesmann A."/>
            <person name="Henrissat B."/>
            <person name="Duncan S.H."/>
            <person name="Flint H.J."/>
        </authorList>
    </citation>
    <scope>NUCLEOTIDE SEQUENCE</scope>
    <source>
        <strain evidence="10">VKM Ac-1246</strain>
    </source>
</reference>
<feature type="domain" description="ABC3 transporter permease C-terminal" evidence="8">
    <location>
        <begin position="226"/>
        <end position="347"/>
    </location>
</feature>
<organism evidence="10 11">
    <name type="scientific">Nocardioides luteus</name>
    <dbReference type="NCBI Taxonomy" id="1844"/>
    <lineage>
        <taxon>Bacteria</taxon>
        <taxon>Bacillati</taxon>
        <taxon>Actinomycetota</taxon>
        <taxon>Actinomycetes</taxon>
        <taxon>Propionibacteriales</taxon>
        <taxon>Nocardioidaceae</taxon>
        <taxon>Nocardioides</taxon>
    </lineage>
</organism>
<sequence length="794" mass="82742">MRTVLFASLRTYARRYAAAVVAVVAAVALIVVTNALTSATKSGLQAGLDAPFQNAVGGVEFPADEAIEKYVDQGGWPMGTSYQAVRTEKKQLGDRVPIGTVSTESRWQWQTLEAGRFPTASGEAVANAAAAKTHDVAVGDTIRVGSGANVAEVTVVGLVDAPNMWSSNLYVTWPQMQEWSDSYVPMLLTAATGSADDDWVASGELVDTLQKRLNNEIDVVAYMVLIFAAIALFVSVLVITNTFTILFAQRMRDFALLRAMGATKRQVLRSVRREALVLGVLATLLGLVIGALLGWGIVAVVRALAENAPLGDVSYEWPWLVGAGAMGVLTTLVASWLPTRRLMRLSPLAALRPQEGFEVRGAGRLRIALGLGIVLAGVAMMFFAVSVNDPFAGLMTVLLGGSVAFVGVMLLGPVLVPALVHLAGHALAVVSGTPAKLASANAGRNPKRTAATAASLLVGVTLTTGVLTGMNTIRGALSDEMAAQHPIDMVLQSGTEPIAADALGRVEKVGGVDDAVEVPGAVATIEPVGKGESAPLPLPVVAPPVSDVPLKEISVDEGTIVLPYEAADELFDGDQVKLALDGRTTTLEVKVDAIDGAARVSAETLAELTQNPKTYAIWVRAARSADAEELGGSLSAILPDADLANGKADRAWVELQLDVMTWAVVGLLAISVLIALAGIANTLGLSVLERGREHALLRALGLTRRQLRRTLAAEAVLLSAVAAVVGTVLGVFIAWRGSEVLLDGVVAGDDARFDMPVLQLVAVVLVAGLAGLISCVAPSKRAVKVSPAEGLALD</sequence>
<evidence type="ECO:0000256" key="1">
    <source>
        <dbReference type="ARBA" id="ARBA00004651"/>
    </source>
</evidence>
<dbReference type="PANTHER" id="PTHR30572">
    <property type="entry name" value="MEMBRANE COMPONENT OF TRANSPORTER-RELATED"/>
    <property type="match status" value="1"/>
</dbReference>
<evidence type="ECO:0000256" key="5">
    <source>
        <dbReference type="ARBA" id="ARBA00023136"/>
    </source>
</evidence>
<dbReference type="PANTHER" id="PTHR30572:SF4">
    <property type="entry name" value="ABC TRANSPORTER PERMEASE YTRF"/>
    <property type="match status" value="1"/>
</dbReference>
<feature type="transmembrane region" description="Helical" evidence="7">
    <location>
        <begin position="659"/>
        <end position="688"/>
    </location>
</feature>
<feature type="transmembrane region" description="Helical" evidence="7">
    <location>
        <begin position="275"/>
        <end position="305"/>
    </location>
</feature>
<gene>
    <name evidence="10" type="ORF">GCM10017579_08830</name>
</gene>
<evidence type="ECO:0000256" key="3">
    <source>
        <dbReference type="ARBA" id="ARBA00022692"/>
    </source>
</evidence>
<feature type="domain" description="ABC3 transporter permease C-terminal" evidence="8">
    <location>
        <begin position="667"/>
        <end position="787"/>
    </location>
</feature>
<evidence type="ECO:0000256" key="7">
    <source>
        <dbReference type="SAM" id="Phobius"/>
    </source>
</evidence>
<evidence type="ECO:0000313" key="11">
    <source>
        <dbReference type="Proteomes" id="UP001142292"/>
    </source>
</evidence>
<comment type="caution">
    <text evidence="10">The sequence shown here is derived from an EMBL/GenBank/DDBJ whole genome shotgun (WGS) entry which is preliminary data.</text>
</comment>
<keyword evidence="5 7" id="KW-0472">Membrane</keyword>
<feature type="transmembrane region" description="Helical" evidence="7">
    <location>
        <begin position="755"/>
        <end position="777"/>
    </location>
</feature>
<evidence type="ECO:0000313" key="10">
    <source>
        <dbReference type="EMBL" id="GLJ66847.1"/>
    </source>
</evidence>
<evidence type="ECO:0000259" key="9">
    <source>
        <dbReference type="Pfam" id="PF12704"/>
    </source>
</evidence>
<feature type="transmembrane region" description="Helical" evidence="7">
    <location>
        <begin position="219"/>
        <end position="248"/>
    </location>
</feature>
<evidence type="ECO:0000259" key="8">
    <source>
        <dbReference type="Pfam" id="PF02687"/>
    </source>
</evidence>
<comment type="subcellular location">
    <subcellularLocation>
        <location evidence="1">Cell membrane</location>
        <topology evidence="1">Multi-pass membrane protein</topology>
    </subcellularLocation>
</comment>
<evidence type="ECO:0000256" key="4">
    <source>
        <dbReference type="ARBA" id="ARBA00022989"/>
    </source>
</evidence>
<feature type="transmembrane region" description="Helical" evidence="7">
    <location>
        <begin position="397"/>
        <end position="430"/>
    </location>
</feature>
<evidence type="ECO:0000256" key="2">
    <source>
        <dbReference type="ARBA" id="ARBA00022475"/>
    </source>
</evidence>
<feature type="transmembrane region" description="Helical" evidence="7">
    <location>
        <begin position="711"/>
        <end position="735"/>
    </location>
</feature>
<dbReference type="InterPro" id="IPR050250">
    <property type="entry name" value="Macrolide_Exporter_MacB"/>
</dbReference>
<dbReference type="Pfam" id="PF12704">
    <property type="entry name" value="MacB_PCD"/>
    <property type="match status" value="1"/>
</dbReference>
<protein>
    <submittedName>
        <fullName evidence="10">ABC transporter permease</fullName>
    </submittedName>
</protein>
<dbReference type="InterPro" id="IPR025857">
    <property type="entry name" value="MacB_PCD"/>
</dbReference>
<accession>A0ABQ5SRS3</accession>
<dbReference type="RefSeq" id="WP_189120578.1">
    <property type="nucleotide sequence ID" value="NZ_BMRK01000025.1"/>
</dbReference>
<dbReference type="Proteomes" id="UP001142292">
    <property type="component" value="Unassembled WGS sequence"/>
</dbReference>
<dbReference type="Pfam" id="PF02687">
    <property type="entry name" value="FtsX"/>
    <property type="match status" value="2"/>
</dbReference>
<reference evidence="10" key="2">
    <citation type="submission" date="2023-01" db="EMBL/GenBank/DDBJ databases">
        <authorList>
            <person name="Sun Q."/>
            <person name="Evtushenko L."/>
        </authorList>
    </citation>
    <scope>NUCLEOTIDE SEQUENCE</scope>
    <source>
        <strain evidence="10">VKM Ac-1246</strain>
    </source>
</reference>
<feature type="transmembrane region" description="Helical" evidence="7">
    <location>
        <begin position="367"/>
        <end position="385"/>
    </location>
</feature>
<keyword evidence="4 7" id="KW-1133">Transmembrane helix</keyword>
<dbReference type="EMBL" id="BSEL01000002">
    <property type="protein sequence ID" value="GLJ66847.1"/>
    <property type="molecule type" value="Genomic_DNA"/>
</dbReference>